<evidence type="ECO:0000313" key="1">
    <source>
        <dbReference type="EMBL" id="GAA0862072.1"/>
    </source>
</evidence>
<dbReference type="RefSeq" id="WP_346042201.1">
    <property type="nucleotide sequence ID" value="NZ_BAAACP010000002.1"/>
</dbReference>
<name>A0ABP3XCU0_9FIRM</name>
<gene>
    <name evidence="1" type="ORF">GCM10008917_05970</name>
</gene>
<proteinExistence type="predicted"/>
<dbReference type="EMBL" id="BAAACP010000002">
    <property type="protein sequence ID" value="GAA0862072.1"/>
    <property type="molecule type" value="Genomic_DNA"/>
</dbReference>
<keyword evidence="2" id="KW-1185">Reference proteome</keyword>
<sequence length="66" mass="7871">MKKQDKECRKVETNSYEKLFIPQNTPYEELFEGGSIEELTDETPYSFIHPNHYEVEELLEKSKSDK</sequence>
<reference evidence="2" key="1">
    <citation type="journal article" date="2019" name="Int. J. Syst. Evol. Microbiol.">
        <title>The Global Catalogue of Microorganisms (GCM) 10K type strain sequencing project: providing services to taxonomists for standard genome sequencing and annotation.</title>
        <authorList>
            <consortium name="The Broad Institute Genomics Platform"/>
            <consortium name="The Broad Institute Genome Sequencing Center for Infectious Disease"/>
            <person name="Wu L."/>
            <person name="Ma J."/>
        </authorList>
    </citation>
    <scope>NUCLEOTIDE SEQUENCE [LARGE SCALE GENOMIC DNA]</scope>
    <source>
        <strain evidence="2">JCM 6486</strain>
    </source>
</reference>
<organism evidence="1 2">
    <name type="scientific">Paraclostridium tenue</name>
    <dbReference type="NCBI Taxonomy" id="1737"/>
    <lineage>
        <taxon>Bacteria</taxon>
        <taxon>Bacillati</taxon>
        <taxon>Bacillota</taxon>
        <taxon>Clostridia</taxon>
        <taxon>Peptostreptococcales</taxon>
        <taxon>Peptostreptococcaceae</taxon>
        <taxon>Paraclostridium</taxon>
    </lineage>
</organism>
<evidence type="ECO:0000313" key="2">
    <source>
        <dbReference type="Proteomes" id="UP001400965"/>
    </source>
</evidence>
<comment type="caution">
    <text evidence="1">The sequence shown here is derived from an EMBL/GenBank/DDBJ whole genome shotgun (WGS) entry which is preliminary data.</text>
</comment>
<protein>
    <submittedName>
        <fullName evidence="1">Uncharacterized protein</fullName>
    </submittedName>
</protein>
<accession>A0ABP3XCU0</accession>
<dbReference type="Proteomes" id="UP001400965">
    <property type="component" value="Unassembled WGS sequence"/>
</dbReference>